<protein>
    <submittedName>
        <fullName evidence="1">11267_t:CDS:1</fullName>
    </submittedName>
</protein>
<reference evidence="1" key="1">
    <citation type="submission" date="2021-06" db="EMBL/GenBank/DDBJ databases">
        <authorList>
            <person name="Kallberg Y."/>
            <person name="Tangrot J."/>
            <person name="Rosling A."/>
        </authorList>
    </citation>
    <scope>NUCLEOTIDE SEQUENCE</scope>
    <source>
        <strain evidence="1">UK204</strain>
    </source>
</reference>
<comment type="caution">
    <text evidence="1">The sequence shown here is derived from an EMBL/GenBank/DDBJ whole genome shotgun (WGS) entry which is preliminary data.</text>
</comment>
<dbReference type="OrthoDB" id="2436363at2759"/>
<evidence type="ECO:0000313" key="1">
    <source>
        <dbReference type="EMBL" id="CAG8756471.1"/>
    </source>
</evidence>
<gene>
    <name evidence="1" type="ORF">FCALED_LOCUS16651</name>
</gene>
<dbReference type="EMBL" id="CAJVPQ010020597">
    <property type="protein sequence ID" value="CAG8756471.1"/>
    <property type="molecule type" value="Genomic_DNA"/>
</dbReference>
<name>A0A9N9IXV6_9GLOM</name>
<sequence>SIFTPALTKQTEEILKKYWNSFKIVMINSTKKSARNKILFTTGISITASLPMEALILSSEKCEHGTGKTTLIQNTILKLEESKSVVHFECLLDSTNCKEIGNPSE</sequence>
<accession>A0A9N9IXV6</accession>
<evidence type="ECO:0000313" key="2">
    <source>
        <dbReference type="Proteomes" id="UP000789570"/>
    </source>
</evidence>
<feature type="non-terminal residue" evidence="1">
    <location>
        <position position="1"/>
    </location>
</feature>
<organism evidence="1 2">
    <name type="scientific">Funneliformis caledonium</name>
    <dbReference type="NCBI Taxonomy" id="1117310"/>
    <lineage>
        <taxon>Eukaryota</taxon>
        <taxon>Fungi</taxon>
        <taxon>Fungi incertae sedis</taxon>
        <taxon>Mucoromycota</taxon>
        <taxon>Glomeromycotina</taxon>
        <taxon>Glomeromycetes</taxon>
        <taxon>Glomerales</taxon>
        <taxon>Glomeraceae</taxon>
        <taxon>Funneliformis</taxon>
    </lineage>
</organism>
<keyword evidence="2" id="KW-1185">Reference proteome</keyword>
<dbReference type="AlphaFoldDB" id="A0A9N9IXV6"/>
<feature type="non-terminal residue" evidence="1">
    <location>
        <position position="105"/>
    </location>
</feature>
<dbReference type="Proteomes" id="UP000789570">
    <property type="component" value="Unassembled WGS sequence"/>
</dbReference>
<proteinExistence type="predicted"/>